<feature type="region of interest" description="Disordered" evidence="2">
    <location>
        <begin position="1"/>
        <end position="31"/>
    </location>
</feature>
<evidence type="ECO:0000256" key="1">
    <source>
        <dbReference type="SAM" id="Coils"/>
    </source>
</evidence>
<feature type="compositionally biased region" description="Basic and acidic residues" evidence="2">
    <location>
        <begin position="275"/>
        <end position="290"/>
    </location>
</feature>
<feature type="coiled-coil region" evidence="1">
    <location>
        <begin position="33"/>
        <end position="100"/>
    </location>
</feature>
<dbReference type="EMBL" id="LR797372">
    <property type="protein sequence ID" value="CAB4211051.1"/>
    <property type="molecule type" value="Genomic_DNA"/>
</dbReference>
<evidence type="ECO:0000313" key="7">
    <source>
        <dbReference type="EMBL" id="CAB4211051.1"/>
    </source>
</evidence>
<gene>
    <name evidence="5" type="ORF">UFOVP1069_24</name>
    <name evidence="6" type="ORF">UFOVP1301_43</name>
    <name evidence="7" type="ORF">UFOVP1415_71</name>
    <name evidence="3" type="ORF">UFOVP663_28</name>
    <name evidence="4" type="ORF">UFOVP894_4</name>
</gene>
<evidence type="ECO:0000313" key="4">
    <source>
        <dbReference type="EMBL" id="CAB4168602.1"/>
    </source>
</evidence>
<name>A0A6J5QB14_9CAUD</name>
<feature type="compositionally biased region" description="Low complexity" evidence="2">
    <location>
        <begin position="222"/>
        <end position="245"/>
    </location>
</feature>
<accession>A0A6J5QB14</accession>
<evidence type="ECO:0000313" key="3">
    <source>
        <dbReference type="EMBL" id="CAB4155841.1"/>
    </source>
</evidence>
<sequence>MADEKDVVEDQVSSEVEKTEDEGVNQPSNEEVLADLRSRLDAERTARVNAENAAIQNARLAQQSATQVDNTNLQLVSNAIDTVRRENEILKANYRSALSEDNYDVAAEAQERMSINAAKLLQLENGKAAMEAEPRQRQPVHEVQRTVDPVEAFASQLTPRSASWVRRNPQFVTDPRLNQKMIAAHNLAMADGHEADSDSYFSSVEETLKVNRRNESHQDQESALSSASSPAQRRASPPAAPVSRSGTGNGVRANQHTLSAAEREMAEFMQMSEEDYAKNKNELRKSGRMN</sequence>
<feature type="region of interest" description="Disordered" evidence="2">
    <location>
        <begin position="212"/>
        <end position="290"/>
    </location>
</feature>
<evidence type="ECO:0000313" key="5">
    <source>
        <dbReference type="EMBL" id="CAB4181253.1"/>
    </source>
</evidence>
<dbReference type="EMBL" id="LR796633">
    <property type="protein sequence ID" value="CAB4155841.1"/>
    <property type="molecule type" value="Genomic_DNA"/>
</dbReference>
<dbReference type="EMBL" id="LR796833">
    <property type="protein sequence ID" value="CAB4168602.1"/>
    <property type="molecule type" value="Genomic_DNA"/>
</dbReference>
<reference evidence="5" key="1">
    <citation type="submission" date="2020-05" db="EMBL/GenBank/DDBJ databases">
        <authorList>
            <person name="Chiriac C."/>
            <person name="Salcher M."/>
            <person name="Ghai R."/>
            <person name="Kavagutti S V."/>
        </authorList>
    </citation>
    <scope>NUCLEOTIDE SEQUENCE</scope>
</reference>
<dbReference type="EMBL" id="LR797249">
    <property type="protein sequence ID" value="CAB4195921.1"/>
    <property type="molecule type" value="Genomic_DNA"/>
</dbReference>
<keyword evidence="1" id="KW-0175">Coiled coil</keyword>
<evidence type="ECO:0000313" key="6">
    <source>
        <dbReference type="EMBL" id="CAB4195921.1"/>
    </source>
</evidence>
<protein>
    <submittedName>
        <fullName evidence="5">Uncharacterized protein</fullName>
    </submittedName>
</protein>
<dbReference type="EMBL" id="LR797012">
    <property type="protein sequence ID" value="CAB4181253.1"/>
    <property type="molecule type" value="Genomic_DNA"/>
</dbReference>
<evidence type="ECO:0000256" key="2">
    <source>
        <dbReference type="SAM" id="MobiDB-lite"/>
    </source>
</evidence>
<organism evidence="5">
    <name type="scientific">uncultured Caudovirales phage</name>
    <dbReference type="NCBI Taxonomy" id="2100421"/>
    <lineage>
        <taxon>Viruses</taxon>
        <taxon>Duplodnaviria</taxon>
        <taxon>Heunggongvirae</taxon>
        <taxon>Uroviricota</taxon>
        <taxon>Caudoviricetes</taxon>
        <taxon>Peduoviridae</taxon>
        <taxon>Maltschvirus</taxon>
        <taxon>Maltschvirus maltsch</taxon>
    </lineage>
</organism>
<proteinExistence type="predicted"/>